<reference evidence="3" key="1">
    <citation type="submission" date="2020-11" db="EMBL/GenBank/DDBJ databases">
        <title>Isolation and identification of active actinomycetes.</title>
        <authorList>
            <person name="Sun X."/>
        </authorList>
    </citation>
    <scope>NUCLEOTIDE SEQUENCE</scope>
    <source>
        <strain evidence="3">NEAU-A11</strain>
    </source>
</reference>
<protein>
    <recommendedName>
        <fullName evidence="5">DUF5666 domain-containing protein</fullName>
    </recommendedName>
</protein>
<organism evidence="3 4">
    <name type="scientific">Actinoplanes aureus</name>
    <dbReference type="NCBI Taxonomy" id="2792083"/>
    <lineage>
        <taxon>Bacteria</taxon>
        <taxon>Bacillati</taxon>
        <taxon>Actinomycetota</taxon>
        <taxon>Actinomycetes</taxon>
        <taxon>Micromonosporales</taxon>
        <taxon>Micromonosporaceae</taxon>
        <taxon>Actinoplanes</taxon>
    </lineage>
</organism>
<sequence>MTRLKDNTEVLPRTGDSDSDTPPPPAELTEALAEAAPRRWWNRTTLVLAGVALLICGFLGGVGARERWGTTSAAPVTAGPSMPPAAGTAGKVKLVDGTTLYLETASGTTVTVRTSDTTTVKVAQPAALSSLTAGQQVTVQGSADAEGVVTATSVTGG</sequence>
<comment type="caution">
    <text evidence="3">The sequence shown here is derived from an EMBL/GenBank/DDBJ whole genome shotgun (WGS) entry which is preliminary data.</text>
</comment>
<keyword evidence="2" id="KW-0812">Transmembrane</keyword>
<gene>
    <name evidence="3" type="ORF">I4J89_13710</name>
</gene>
<proteinExistence type="predicted"/>
<dbReference type="RefSeq" id="WP_196414285.1">
    <property type="nucleotide sequence ID" value="NZ_JADQTO010000005.1"/>
</dbReference>
<dbReference type="Proteomes" id="UP000598146">
    <property type="component" value="Unassembled WGS sequence"/>
</dbReference>
<name>A0A931FZ20_9ACTN</name>
<keyword evidence="2" id="KW-1133">Transmembrane helix</keyword>
<accession>A0A931FZ20</accession>
<feature type="transmembrane region" description="Helical" evidence="2">
    <location>
        <begin position="46"/>
        <end position="64"/>
    </location>
</feature>
<dbReference type="AlphaFoldDB" id="A0A931FZ20"/>
<evidence type="ECO:0000256" key="1">
    <source>
        <dbReference type="SAM" id="MobiDB-lite"/>
    </source>
</evidence>
<feature type="region of interest" description="Disordered" evidence="1">
    <location>
        <begin position="1"/>
        <end position="26"/>
    </location>
</feature>
<evidence type="ECO:0000256" key="2">
    <source>
        <dbReference type="SAM" id="Phobius"/>
    </source>
</evidence>
<evidence type="ECO:0008006" key="5">
    <source>
        <dbReference type="Google" id="ProtNLM"/>
    </source>
</evidence>
<keyword evidence="2" id="KW-0472">Membrane</keyword>
<dbReference type="EMBL" id="JADQTO010000005">
    <property type="protein sequence ID" value="MBG0562516.1"/>
    <property type="molecule type" value="Genomic_DNA"/>
</dbReference>
<keyword evidence="4" id="KW-1185">Reference proteome</keyword>
<evidence type="ECO:0000313" key="4">
    <source>
        <dbReference type="Proteomes" id="UP000598146"/>
    </source>
</evidence>
<evidence type="ECO:0000313" key="3">
    <source>
        <dbReference type="EMBL" id="MBG0562516.1"/>
    </source>
</evidence>